<keyword evidence="5 10" id="KW-0808">Transferase</keyword>
<dbReference type="GO" id="GO:0005542">
    <property type="term" value="F:folic acid binding"/>
    <property type="evidence" value="ECO:0007669"/>
    <property type="project" value="UniProtKB-KW"/>
</dbReference>
<evidence type="ECO:0000259" key="9">
    <source>
        <dbReference type="SMART" id="SM01222"/>
    </source>
</evidence>
<dbReference type="PANTHER" id="PTHR12234:SF8">
    <property type="entry name" value="FORMIMINOTRANSFERASE-CYCLODEAMINASE"/>
    <property type="match status" value="1"/>
</dbReference>
<dbReference type="InterPro" id="IPR037064">
    <property type="entry name" value="Formiminotransferase_N_sf"/>
</dbReference>
<accession>A0A6J4I7P2</accession>
<dbReference type="GO" id="GO:0019557">
    <property type="term" value="P:L-histidine catabolic process to glutamate and formate"/>
    <property type="evidence" value="ECO:0007669"/>
    <property type="project" value="UniProtKB-UniPathway"/>
</dbReference>
<keyword evidence="6" id="KW-0369">Histidine metabolism</keyword>
<evidence type="ECO:0000313" key="10">
    <source>
        <dbReference type="EMBL" id="CAA9244555.1"/>
    </source>
</evidence>
<feature type="domain" description="Formiminotransferase C-terminal subdomain" evidence="8">
    <location>
        <begin position="101"/>
        <end position="213"/>
    </location>
</feature>
<dbReference type="UniPathway" id="UPA00379">
    <property type="reaction ID" value="UER00555"/>
</dbReference>
<dbReference type="InterPro" id="IPR037070">
    <property type="entry name" value="Formiminotransferase_C_sf"/>
</dbReference>
<evidence type="ECO:0000256" key="3">
    <source>
        <dbReference type="ARBA" id="ARBA00012252"/>
    </source>
</evidence>
<name>A0A6J4I7P2_9CHLR</name>
<dbReference type="Gene3D" id="3.30.990.10">
    <property type="entry name" value="Formiminotransferase, N-terminal subdomain"/>
    <property type="match status" value="1"/>
</dbReference>
<keyword evidence="7" id="KW-0290">Folate-binding</keyword>
<comment type="subcellular location">
    <subcellularLocation>
        <location evidence="1">Cytoplasm</location>
    </subcellularLocation>
</comment>
<dbReference type="InterPro" id="IPR013802">
    <property type="entry name" value="Formiminotransferase_C"/>
</dbReference>
<proteinExistence type="predicted"/>
<evidence type="ECO:0000259" key="8">
    <source>
        <dbReference type="SMART" id="SM01221"/>
    </source>
</evidence>
<dbReference type="InterPro" id="IPR022384">
    <property type="entry name" value="FormiminoTrfase_cat_dom_sf"/>
</dbReference>
<feature type="domain" description="Formiminotransferase N-terminal subdomain" evidence="9">
    <location>
        <begin position="1"/>
        <end position="100"/>
    </location>
</feature>
<evidence type="ECO:0000256" key="2">
    <source>
        <dbReference type="ARBA" id="ARBA00005082"/>
    </source>
</evidence>
<dbReference type="InterPro" id="IPR051623">
    <property type="entry name" value="FTCD"/>
</dbReference>
<dbReference type="SMART" id="SM01222">
    <property type="entry name" value="FTCD_N"/>
    <property type="match status" value="1"/>
</dbReference>
<dbReference type="GO" id="GO:0030409">
    <property type="term" value="F:glutamate formimidoyltransferase activity"/>
    <property type="evidence" value="ECO:0007669"/>
    <property type="project" value="UniProtKB-EC"/>
</dbReference>
<dbReference type="SMART" id="SM01221">
    <property type="entry name" value="FTCD"/>
    <property type="match status" value="1"/>
</dbReference>
<dbReference type="PANTHER" id="PTHR12234">
    <property type="entry name" value="FORMIMINOTRANSFERASE-CYCLODEAMINASE"/>
    <property type="match status" value="1"/>
</dbReference>
<dbReference type="InterPro" id="IPR004227">
    <property type="entry name" value="Formiminotransferase_cat"/>
</dbReference>
<dbReference type="EC" id="2.1.2.5" evidence="3"/>
<dbReference type="NCBIfam" id="TIGR02024">
    <property type="entry name" value="FtcD"/>
    <property type="match status" value="1"/>
</dbReference>
<dbReference type="GO" id="GO:0019556">
    <property type="term" value="P:L-histidine catabolic process to glutamate and formamide"/>
    <property type="evidence" value="ECO:0007669"/>
    <property type="project" value="UniProtKB-UniPathway"/>
</dbReference>
<protein>
    <recommendedName>
        <fullName evidence="3">glutamate formimidoyltransferase</fullName>
        <ecNumber evidence="3">2.1.2.5</ecNumber>
    </recommendedName>
</protein>
<dbReference type="Pfam" id="PF02971">
    <property type="entry name" value="FTCD"/>
    <property type="match status" value="1"/>
</dbReference>
<dbReference type="EMBL" id="CADCTR010000496">
    <property type="protein sequence ID" value="CAA9244555.1"/>
    <property type="molecule type" value="Genomic_DNA"/>
</dbReference>
<dbReference type="SUPFAM" id="SSF55116">
    <property type="entry name" value="Formiminotransferase domain of formiminotransferase-cyclodeaminase"/>
    <property type="match status" value="2"/>
</dbReference>
<evidence type="ECO:0000256" key="6">
    <source>
        <dbReference type="ARBA" id="ARBA00022808"/>
    </source>
</evidence>
<dbReference type="Pfam" id="PF07837">
    <property type="entry name" value="FTCD_N"/>
    <property type="match status" value="1"/>
</dbReference>
<dbReference type="InterPro" id="IPR012886">
    <property type="entry name" value="Formiminotransferase_N"/>
</dbReference>
<keyword evidence="4" id="KW-0963">Cytoplasm</keyword>
<evidence type="ECO:0000256" key="1">
    <source>
        <dbReference type="ARBA" id="ARBA00004496"/>
    </source>
</evidence>
<reference evidence="10" key="1">
    <citation type="submission" date="2020-02" db="EMBL/GenBank/DDBJ databases">
        <authorList>
            <person name="Meier V. D."/>
        </authorList>
    </citation>
    <scope>NUCLEOTIDE SEQUENCE</scope>
    <source>
        <strain evidence="10">AVDCRST_MAG93</strain>
    </source>
</reference>
<evidence type="ECO:0000256" key="7">
    <source>
        <dbReference type="ARBA" id="ARBA00022954"/>
    </source>
</evidence>
<dbReference type="Gene3D" id="3.30.70.670">
    <property type="entry name" value="Formiminotransferase, C-terminal subdomain"/>
    <property type="match status" value="1"/>
</dbReference>
<sequence>MHPRIGATDVVPFVPIREATLADCVALSVELGQRIGDELAIPVYLYEAAATRPERRNLADVRRGGYEGLKRDLGSDPQREPDFGPATIGSAGATAVGARAPLIAYNIYLNTADVEVAKCVARAIRFSNGGLEHCKALGLLVGGRAQVSINITDFRRTPLQRIFELVRSEAARYGAMPAESEVIGLVPEDALLDAAEHYLQLNHFRRDQILERRLRSALRDEGL</sequence>
<dbReference type="GO" id="GO:0005737">
    <property type="term" value="C:cytoplasm"/>
    <property type="evidence" value="ECO:0007669"/>
    <property type="project" value="UniProtKB-SubCell"/>
</dbReference>
<gene>
    <name evidence="10" type="ORF">AVDCRST_MAG93-1471</name>
</gene>
<comment type="pathway">
    <text evidence="2">Amino-acid degradation; L-histidine degradation into L-glutamate; L-glutamate from N-formimidoyl-L-glutamate (transferase route): step 1/1.</text>
</comment>
<evidence type="ECO:0000256" key="4">
    <source>
        <dbReference type="ARBA" id="ARBA00022490"/>
    </source>
</evidence>
<organism evidence="10">
    <name type="scientific">uncultured Chloroflexia bacterium</name>
    <dbReference type="NCBI Taxonomy" id="1672391"/>
    <lineage>
        <taxon>Bacteria</taxon>
        <taxon>Bacillati</taxon>
        <taxon>Chloroflexota</taxon>
        <taxon>Chloroflexia</taxon>
        <taxon>environmental samples</taxon>
    </lineage>
</organism>
<evidence type="ECO:0000256" key="5">
    <source>
        <dbReference type="ARBA" id="ARBA00022679"/>
    </source>
</evidence>
<dbReference type="AlphaFoldDB" id="A0A6J4I7P2"/>